<accession>A0A6G1GGC8</accession>
<name>A0A6G1GGC8_9PEZI</name>
<keyword evidence="2" id="KW-1185">Reference proteome</keyword>
<evidence type="ECO:0000313" key="2">
    <source>
        <dbReference type="Proteomes" id="UP000504638"/>
    </source>
</evidence>
<gene>
    <name evidence="1 3" type="ORF">P152DRAFT_9751</name>
</gene>
<dbReference type="RefSeq" id="XP_033538788.1">
    <property type="nucleotide sequence ID" value="XM_033683398.1"/>
</dbReference>
<organism evidence="1">
    <name type="scientific">Eremomyces bilateralis CBS 781.70</name>
    <dbReference type="NCBI Taxonomy" id="1392243"/>
    <lineage>
        <taxon>Eukaryota</taxon>
        <taxon>Fungi</taxon>
        <taxon>Dikarya</taxon>
        <taxon>Ascomycota</taxon>
        <taxon>Pezizomycotina</taxon>
        <taxon>Dothideomycetes</taxon>
        <taxon>Dothideomycetes incertae sedis</taxon>
        <taxon>Eremomycetales</taxon>
        <taxon>Eremomycetaceae</taxon>
        <taxon>Eremomyces</taxon>
    </lineage>
</organism>
<sequence>GRFPWLWLKTWLVDYIREANKYGNTAVGHWRGESLSRAHKGAGRFLLSLSLQFRLMELGNRRPCASRPCQYSVCSSVFMHHLLLSSRSLFSRQWESPILGLDTNKDFRAGHEYSITNIRTNIRSRIRIKFRISAY</sequence>
<dbReference type="GeneID" id="54423968"/>
<reference evidence="1 3" key="1">
    <citation type="submission" date="2020-01" db="EMBL/GenBank/DDBJ databases">
        <authorList>
            <consortium name="DOE Joint Genome Institute"/>
            <person name="Haridas S."/>
            <person name="Albert R."/>
            <person name="Binder M."/>
            <person name="Bloem J."/>
            <person name="Labutti K."/>
            <person name="Salamov A."/>
            <person name="Andreopoulos B."/>
            <person name="Baker S.E."/>
            <person name="Barry K."/>
            <person name="Bills G."/>
            <person name="Bluhm B.H."/>
            <person name="Cannon C."/>
            <person name="Castanera R."/>
            <person name="Culley D.E."/>
            <person name="Daum C."/>
            <person name="Ezra D."/>
            <person name="Gonzalez J.B."/>
            <person name="Henrissat B."/>
            <person name="Kuo A."/>
            <person name="Liang C."/>
            <person name="Lipzen A."/>
            <person name="Lutzoni F."/>
            <person name="Magnuson J."/>
            <person name="Mondo S."/>
            <person name="Nolan M."/>
            <person name="Ohm R."/>
            <person name="Pangilinan J."/>
            <person name="Park H.-J."/>
            <person name="Ramirez L."/>
            <person name="Alfaro M."/>
            <person name="Sun H."/>
            <person name="Tritt A."/>
            <person name="Yoshinaga Y."/>
            <person name="Zwiers L.-H."/>
            <person name="Turgeon B.G."/>
            <person name="Goodwin S.B."/>
            <person name="Spatafora J.W."/>
            <person name="Crous P.W."/>
            <person name="Grigoriev I.V."/>
        </authorList>
    </citation>
    <scope>NUCLEOTIDE SEQUENCE</scope>
    <source>
        <strain evidence="1 3">CBS 781.70</strain>
    </source>
</reference>
<evidence type="ECO:0000313" key="3">
    <source>
        <dbReference type="RefSeq" id="XP_033538788.1"/>
    </source>
</evidence>
<protein>
    <submittedName>
        <fullName evidence="1 3">Uncharacterized protein</fullName>
    </submittedName>
</protein>
<feature type="non-terminal residue" evidence="1">
    <location>
        <position position="1"/>
    </location>
</feature>
<dbReference type="EMBL" id="ML975149">
    <property type="protein sequence ID" value="KAF1817157.1"/>
    <property type="molecule type" value="Genomic_DNA"/>
</dbReference>
<dbReference type="AlphaFoldDB" id="A0A6G1GGC8"/>
<dbReference type="Proteomes" id="UP000504638">
    <property type="component" value="Unplaced"/>
</dbReference>
<reference evidence="3" key="3">
    <citation type="submission" date="2025-04" db="UniProtKB">
        <authorList>
            <consortium name="RefSeq"/>
        </authorList>
    </citation>
    <scope>IDENTIFICATION</scope>
    <source>
        <strain evidence="3">CBS 781.70</strain>
    </source>
</reference>
<reference evidence="3" key="2">
    <citation type="submission" date="2020-04" db="EMBL/GenBank/DDBJ databases">
        <authorList>
            <consortium name="NCBI Genome Project"/>
        </authorList>
    </citation>
    <scope>NUCLEOTIDE SEQUENCE</scope>
    <source>
        <strain evidence="3">CBS 781.70</strain>
    </source>
</reference>
<proteinExistence type="predicted"/>
<evidence type="ECO:0000313" key="1">
    <source>
        <dbReference type="EMBL" id="KAF1817157.1"/>
    </source>
</evidence>